<feature type="chain" id="PRO_5037724158" evidence="2">
    <location>
        <begin position="26"/>
        <end position="79"/>
    </location>
</feature>
<sequence length="79" mass="9161">MNVISRVNVALLWLLVLPIIPLSHATPVYSLAVNYFIFGIKILKYFNLRQVFVNFYMLFVESLLNFSLSFLVLHLEGVK</sequence>
<reference evidence="4" key="1">
    <citation type="submission" date="2022-11" db="UniProtKB">
        <authorList>
            <consortium name="WormBaseParasite"/>
        </authorList>
    </citation>
    <scope>IDENTIFICATION</scope>
</reference>
<feature type="signal peptide" evidence="2">
    <location>
        <begin position="1"/>
        <end position="25"/>
    </location>
</feature>
<evidence type="ECO:0000313" key="4">
    <source>
        <dbReference type="WBParaSite" id="Minc3s10177g43868"/>
    </source>
</evidence>
<keyword evidence="1" id="KW-0472">Membrane</keyword>
<accession>A0A914NT30</accession>
<keyword evidence="1" id="KW-0812">Transmembrane</keyword>
<keyword evidence="1" id="KW-1133">Transmembrane helix</keyword>
<organism evidence="3 4">
    <name type="scientific">Meloidogyne incognita</name>
    <name type="common">Southern root-knot nematode worm</name>
    <name type="synonym">Oxyuris incognita</name>
    <dbReference type="NCBI Taxonomy" id="6306"/>
    <lineage>
        <taxon>Eukaryota</taxon>
        <taxon>Metazoa</taxon>
        <taxon>Ecdysozoa</taxon>
        <taxon>Nematoda</taxon>
        <taxon>Chromadorea</taxon>
        <taxon>Rhabditida</taxon>
        <taxon>Tylenchina</taxon>
        <taxon>Tylenchomorpha</taxon>
        <taxon>Tylenchoidea</taxon>
        <taxon>Meloidogynidae</taxon>
        <taxon>Meloidogyninae</taxon>
        <taxon>Meloidogyne</taxon>
        <taxon>Meloidogyne incognita group</taxon>
    </lineage>
</organism>
<feature type="transmembrane region" description="Helical" evidence="1">
    <location>
        <begin position="55"/>
        <end position="75"/>
    </location>
</feature>
<keyword evidence="3" id="KW-1185">Reference proteome</keyword>
<evidence type="ECO:0000256" key="1">
    <source>
        <dbReference type="SAM" id="Phobius"/>
    </source>
</evidence>
<dbReference type="WBParaSite" id="Minc3s10177g43868">
    <property type="protein sequence ID" value="Minc3s10177g43868"/>
    <property type="gene ID" value="Minc3s10177g43868"/>
</dbReference>
<dbReference type="AlphaFoldDB" id="A0A914NT30"/>
<proteinExistence type="predicted"/>
<evidence type="ECO:0000256" key="2">
    <source>
        <dbReference type="SAM" id="SignalP"/>
    </source>
</evidence>
<keyword evidence="2" id="KW-0732">Signal</keyword>
<name>A0A914NT30_MELIC</name>
<protein>
    <submittedName>
        <fullName evidence="4">Uncharacterized protein</fullName>
    </submittedName>
</protein>
<dbReference type="Proteomes" id="UP000887563">
    <property type="component" value="Unplaced"/>
</dbReference>
<evidence type="ECO:0000313" key="3">
    <source>
        <dbReference type="Proteomes" id="UP000887563"/>
    </source>
</evidence>